<feature type="transmembrane region" description="Helical" evidence="17">
    <location>
        <begin position="347"/>
        <end position="373"/>
    </location>
</feature>
<keyword evidence="4 17" id="KW-0109">Calcium transport</keyword>
<dbReference type="InterPro" id="IPR018303">
    <property type="entry name" value="ATPase_P-typ_P_site"/>
</dbReference>
<keyword evidence="6" id="KW-0479">Metal-binding</keyword>
<sequence>MMVDPKSLEELEQIGGAAGLLEGLGVDRKTGLIEAGGGADRAGDAMRPVGAQWQASIEMRQQVYGVNELPRQPVKSLLQLMLLAFKDKILILLTAAAVVSLVLGIYQATGGEPHIVRDADCPDGCVAPSLEWVEGVAIVVAIVIIVLVSSLTDWQKKRQFQKLNDQRDDRTVKVLRNGQEQVINTKLLVVGDVALIEPGEIIPVDGVFLSGYNVRVDESGATGESDAIRKGTYEECMAERDASGGQGRKLDCFMVSGGKVTEGVGQYIVISTGTNTFHGRIMMSMLGEAQATPLQVKLNKLAELIVKVGLWSGGLLFLALMIRYFVALKVEADRTPGQKGQDFIQQLIIAVVLIVAAVPEGLPLAVTLSLAFATNRMTRQNLLVRVLGSCETMANATVVCTDKTGTLTQNEMTVVAGTLGLDTRFARDLASYPARTNTSAASSLDASDLGRAVSAELQRTLNEAICINSTAFRADNEEGATFVGSKTETALLRLAYDLGWADYRQTRESQPVVQMIPFSSELKAMGVVVNLGDKYRLYIKGASEVLIRMCSRYVAVQGAEDQGTPTELTDGAMSQYMSTIGFYADQSLRTLALSYRDFASWPPAGAEMVDEHTVSFQSLAGDLTLLTIVGIQDPLRPGVPEAVSQCFRAGVGVKMCTGDNVITARAIAKECGILTGDGLVMEGPYFRALSDSERHRAVPKLQVLARSSPEDKKLLVQTLRDQGEVVGVTGDGTNDGPALVLAHVGFAMGISGTEVAKTASDIILMDDSFSNIIVAIKTGRCVNDSVRKFIQFQLSVNIAAIILTFVSAIESRAKQSILSAVQLLWVNLIMDTFAALALATDPPTDSSLDRKPSRSSEPLITPDMGKMILFQAIYQCIVCFVLHFAGHRLLGTNADSVAAQAELRTLVFNVFVFCQIFNQINCRRLDRQFNIFEGFFRNYWFMGIFIIMCGGQVIIVEVGGAAFQVTRISGRDWAISIVAGLLSFPIGVLIRLLPTDPFYELCVRCKFYKKEDGGVLAEGSEV</sequence>
<dbReference type="InterPro" id="IPR059000">
    <property type="entry name" value="ATPase_P-type_domA"/>
</dbReference>
<keyword evidence="7 17" id="KW-0547">Nucleotide-binding</keyword>
<dbReference type="SMART" id="SM00831">
    <property type="entry name" value="Cation_ATPase_N"/>
    <property type="match status" value="1"/>
</dbReference>
<evidence type="ECO:0000313" key="20">
    <source>
        <dbReference type="Proteomes" id="UP001164286"/>
    </source>
</evidence>
<dbReference type="InterPro" id="IPR036412">
    <property type="entry name" value="HAD-like_sf"/>
</dbReference>
<name>A0AA38H3R8_9TREE</name>
<evidence type="ECO:0000256" key="5">
    <source>
        <dbReference type="ARBA" id="ARBA00022692"/>
    </source>
</evidence>
<evidence type="ECO:0000256" key="9">
    <source>
        <dbReference type="ARBA" id="ARBA00022840"/>
    </source>
</evidence>
<dbReference type="SUPFAM" id="SSF81665">
    <property type="entry name" value="Calcium ATPase, transmembrane domain M"/>
    <property type="match status" value="1"/>
</dbReference>
<dbReference type="SFLD" id="SFLDS00003">
    <property type="entry name" value="Haloacid_Dehalogenase"/>
    <property type="match status" value="1"/>
</dbReference>
<evidence type="ECO:0000256" key="6">
    <source>
        <dbReference type="ARBA" id="ARBA00022723"/>
    </source>
</evidence>
<dbReference type="InterPro" id="IPR004014">
    <property type="entry name" value="ATPase_P-typ_cation-transptr_N"/>
</dbReference>
<dbReference type="Pfam" id="PF00690">
    <property type="entry name" value="Cation_ATPase_N"/>
    <property type="match status" value="1"/>
</dbReference>
<comment type="similarity">
    <text evidence="15 17">Belongs to the cation transport ATPase (P-type) (TC 3.A.3) family.</text>
</comment>
<evidence type="ECO:0000256" key="11">
    <source>
        <dbReference type="ARBA" id="ARBA00022967"/>
    </source>
</evidence>
<dbReference type="SUPFAM" id="SSF56784">
    <property type="entry name" value="HAD-like"/>
    <property type="match status" value="1"/>
</dbReference>
<keyword evidence="8 17" id="KW-0106">Calcium</keyword>
<feature type="transmembrane region" description="Helical" evidence="17">
    <location>
        <begin position="939"/>
        <end position="961"/>
    </location>
</feature>
<dbReference type="InterPro" id="IPR006408">
    <property type="entry name" value="P-type_ATPase_IIB"/>
</dbReference>
<dbReference type="GO" id="GO:0005886">
    <property type="term" value="C:plasma membrane"/>
    <property type="evidence" value="ECO:0007669"/>
    <property type="project" value="TreeGrafter"/>
</dbReference>
<feature type="domain" description="Cation-transporting P-type ATPase N-terminal" evidence="18">
    <location>
        <begin position="40"/>
        <end position="105"/>
    </location>
</feature>
<keyword evidence="10" id="KW-0460">Magnesium</keyword>
<dbReference type="SFLD" id="SFLDF00027">
    <property type="entry name" value="p-type_atpase"/>
    <property type="match status" value="1"/>
</dbReference>
<dbReference type="GO" id="GO:0046872">
    <property type="term" value="F:metal ion binding"/>
    <property type="evidence" value="ECO:0007669"/>
    <property type="project" value="UniProtKB-KW"/>
</dbReference>
<accession>A0AA38H3R8</accession>
<keyword evidence="14 17" id="KW-0472">Membrane</keyword>
<dbReference type="Gene3D" id="2.70.150.10">
    <property type="entry name" value="Calcium-transporting ATPase, cytoplasmic transduction domain A"/>
    <property type="match status" value="1"/>
</dbReference>
<keyword evidence="5 17" id="KW-0812">Transmembrane</keyword>
<evidence type="ECO:0000256" key="10">
    <source>
        <dbReference type="ARBA" id="ARBA00022842"/>
    </source>
</evidence>
<evidence type="ECO:0000256" key="3">
    <source>
        <dbReference type="ARBA" id="ARBA00022554"/>
    </source>
</evidence>
<dbReference type="InterPro" id="IPR023214">
    <property type="entry name" value="HAD_sf"/>
</dbReference>
<dbReference type="SUPFAM" id="SSF81660">
    <property type="entry name" value="Metal cation-transporting ATPase, ATP-binding domain N"/>
    <property type="match status" value="1"/>
</dbReference>
<keyword evidence="20" id="KW-1185">Reference proteome</keyword>
<comment type="function">
    <text evidence="17">Catalyzes the hydrolysis of ATP coupled with the transport of calcium.</text>
</comment>
<evidence type="ECO:0000259" key="18">
    <source>
        <dbReference type="SMART" id="SM00831"/>
    </source>
</evidence>
<dbReference type="InterPro" id="IPR001757">
    <property type="entry name" value="P_typ_ATPase"/>
</dbReference>
<dbReference type="NCBIfam" id="TIGR01517">
    <property type="entry name" value="ATPase-IIB_Ca"/>
    <property type="match status" value="1"/>
</dbReference>
<dbReference type="GO" id="GO:0016887">
    <property type="term" value="F:ATP hydrolysis activity"/>
    <property type="evidence" value="ECO:0007669"/>
    <property type="project" value="InterPro"/>
</dbReference>
<dbReference type="GO" id="GO:0006874">
    <property type="term" value="P:intracellular calcium ion homeostasis"/>
    <property type="evidence" value="ECO:0007669"/>
    <property type="project" value="TreeGrafter"/>
</dbReference>
<dbReference type="AlphaFoldDB" id="A0AA38H3R8"/>
<dbReference type="Pfam" id="PF13246">
    <property type="entry name" value="Cation_ATPase"/>
    <property type="match status" value="1"/>
</dbReference>
<dbReference type="SUPFAM" id="SSF81653">
    <property type="entry name" value="Calcium ATPase, transduction domain A"/>
    <property type="match status" value="1"/>
</dbReference>
<evidence type="ECO:0000313" key="19">
    <source>
        <dbReference type="EMBL" id="KAI9633558.1"/>
    </source>
</evidence>
<feature type="transmembrane region" description="Helical" evidence="17">
    <location>
        <begin position="89"/>
        <end position="108"/>
    </location>
</feature>
<dbReference type="PRINTS" id="PR00120">
    <property type="entry name" value="HATPASE"/>
</dbReference>
<feature type="transmembrane region" description="Helical" evidence="17">
    <location>
        <begin position="867"/>
        <end position="885"/>
    </location>
</feature>
<reference evidence="19" key="1">
    <citation type="journal article" date="2022" name="G3 (Bethesda)">
        <title>High quality genome of the basidiomycete yeast Dioszegia hungarica PDD-24b-2 isolated from cloud water.</title>
        <authorList>
            <person name="Jarrige D."/>
            <person name="Haridas S."/>
            <person name="Bleykasten-Grosshans C."/>
            <person name="Joly M."/>
            <person name="Nadalig T."/>
            <person name="Sancelme M."/>
            <person name="Vuilleumier S."/>
            <person name="Grigoriev I.V."/>
            <person name="Amato P."/>
            <person name="Bringel F."/>
        </authorList>
    </citation>
    <scope>NUCLEOTIDE SEQUENCE</scope>
    <source>
        <strain evidence="19">PDD-24b-2</strain>
    </source>
</reference>
<keyword evidence="13 17" id="KW-0406">Ion transport</keyword>
<keyword evidence="12 17" id="KW-1133">Transmembrane helix</keyword>
<comment type="subcellular location">
    <subcellularLocation>
        <location evidence="17">Membrane</location>
        <topology evidence="17">Multi-pass membrane protein</topology>
    </subcellularLocation>
    <subcellularLocation>
        <location evidence="1">Vacuole membrane</location>
        <topology evidence="1">Multi-pass membrane protein</topology>
    </subcellularLocation>
</comment>
<dbReference type="Pfam" id="PF00689">
    <property type="entry name" value="Cation_ATPase_C"/>
    <property type="match status" value="1"/>
</dbReference>
<evidence type="ECO:0000256" key="12">
    <source>
        <dbReference type="ARBA" id="ARBA00022989"/>
    </source>
</evidence>
<organism evidence="19 20">
    <name type="scientific">Dioszegia hungarica</name>
    <dbReference type="NCBI Taxonomy" id="4972"/>
    <lineage>
        <taxon>Eukaryota</taxon>
        <taxon>Fungi</taxon>
        <taxon>Dikarya</taxon>
        <taxon>Basidiomycota</taxon>
        <taxon>Agaricomycotina</taxon>
        <taxon>Tremellomycetes</taxon>
        <taxon>Tremellales</taxon>
        <taxon>Bulleribasidiaceae</taxon>
        <taxon>Dioszegia</taxon>
    </lineage>
</organism>
<comment type="caution">
    <text evidence="19">The sequence shown here is derived from an EMBL/GenBank/DDBJ whole genome shotgun (WGS) entry which is preliminary data.</text>
</comment>
<feature type="transmembrane region" description="Helical" evidence="17">
    <location>
        <begin position="973"/>
        <end position="994"/>
    </location>
</feature>
<dbReference type="InterPro" id="IPR023298">
    <property type="entry name" value="ATPase_P-typ_TM_dom_sf"/>
</dbReference>
<dbReference type="PROSITE" id="PS00154">
    <property type="entry name" value="ATPASE_E1_E2"/>
    <property type="match status" value="1"/>
</dbReference>
<evidence type="ECO:0000256" key="14">
    <source>
        <dbReference type="ARBA" id="ARBA00023136"/>
    </source>
</evidence>
<dbReference type="InterPro" id="IPR044492">
    <property type="entry name" value="P_typ_ATPase_HD_dom"/>
</dbReference>
<feature type="transmembrane region" description="Helical" evidence="17">
    <location>
        <begin position="132"/>
        <end position="152"/>
    </location>
</feature>
<dbReference type="Gene3D" id="3.40.1110.10">
    <property type="entry name" value="Calcium-transporting ATPase, cytoplasmic domain N"/>
    <property type="match status" value="1"/>
</dbReference>
<evidence type="ECO:0000256" key="1">
    <source>
        <dbReference type="ARBA" id="ARBA00004128"/>
    </source>
</evidence>
<dbReference type="PANTHER" id="PTHR24093">
    <property type="entry name" value="CATION TRANSPORTING ATPASE"/>
    <property type="match status" value="1"/>
</dbReference>
<dbReference type="FunFam" id="2.70.150.10:FF:000028">
    <property type="entry name" value="Calcium-transporting ATPase"/>
    <property type="match status" value="1"/>
</dbReference>
<dbReference type="GO" id="GO:0005774">
    <property type="term" value="C:vacuolar membrane"/>
    <property type="evidence" value="ECO:0007669"/>
    <property type="project" value="UniProtKB-SubCell"/>
</dbReference>
<evidence type="ECO:0000256" key="8">
    <source>
        <dbReference type="ARBA" id="ARBA00022837"/>
    </source>
</evidence>
<comment type="caution">
    <text evidence="17">Lacks conserved residue(s) required for the propagation of feature annotation.</text>
</comment>
<dbReference type="Gene3D" id="3.40.50.1000">
    <property type="entry name" value="HAD superfamily/HAD-like"/>
    <property type="match status" value="1"/>
</dbReference>
<dbReference type="GO" id="GO:0005524">
    <property type="term" value="F:ATP binding"/>
    <property type="evidence" value="ECO:0007669"/>
    <property type="project" value="UniProtKB-KW"/>
</dbReference>
<dbReference type="GO" id="GO:0005388">
    <property type="term" value="F:P-type calcium transporter activity"/>
    <property type="evidence" value="ECO:0007669"/>
    <property type="project" value="UniProtKB-EC"/>
</dbReference>
<dbReference type="FunFam" id="3.40.50.1000:FF:000018">
    <property type="entry name" value="Calcium-transporting ATPase"/>
    <property type="match status" value="1"/>
</dbReference>
<dbReference type="RefSeq" id="XP_052943335.1">
    <property type="nucleotide sequence ID" value="XM_053088961.1"/>
</dbReference>
<gene>
    <name evidence="19" type="ORF">MKK02DRAFT_34525</name>
</gene>
<evidence type="ECO:0000256" key="4">
    <source>
        <dbReference type="ARBA" id="ARBA00022568"/>
    </source>
</evidence>
<dbReference type="Gene3D" id="1.20.1110.10">
    <property type="entry name" value="Calcium-transporting ATPase, transmembrane domain"/>
    <property type="match status" value="1"/>
</dbReference>
<keyword evidence="9 17" id="KW-0067">ATP-binding</keyword>
<dbReference type="Proteomes" id="UP001164286">
    <property type="component" value="Unassembled WGS sequence"/>
</dbReference>
<dbReference type="Pfam" id="PF00122">
    <property type="entry name" value="E1-E2_ATPase"/>
    <property type="match status" value="1"/>
</dbReference>
<keyword evidence="3" id="KW-0926">Vacuole</keyword>
<evidence type="ECO:0000256" key="16">
    <source>
        <dbReference type="ARBA" id="ARBA00048694"/>
    </source>
</evidence>
<evidence type="ECO:0000256" key="7">
    <source>
        <dbReference type="ARBA" id="ARBA00022741"/>
    </source>
</evidence>
<comment type="catalytic activity">
    <reaction evidence="16 17">
        <text>Ca(2+)(in) + ATP + H2O = Ca(2+)(out) + ADP + phosphate + H(+)</text>
        <dbReference type="Rhea" id="RHEA:18105"/>
        <dbReference type="ChEBI" id="CHEBI:15377"/>
        <dbReference type="ChEBI" id="CHEBI:15378"/>
        <dbReference type="ChEBI" id="CHEBI:29108"/>
        <dbReference type="ChEBI" id="CHEBI:30616"/>
        <dbReference type="ChEBI" id="CHEBI:43474"/>
        <dbReference type="ChEBI" id="CHEBI:456216"/>
        <dbReference type="EC" id="7.2.2.10"/>
    </reaction>
</comment>
<keyword evidence="11" id="KW-1278">Translocase</keyword>
<proteinExistence type="inferred from homology"/>
<dbReference type="InterPro" id="IPR006068">
    <property type="entry name" value="ATPase_P-typ_cation-transptr_C"/>
</dbReference>
<evidence type="ECO:0000256" key="15">
    <source>
        <dbReference type="ARBA" id="ARBA00038148"/>
    </source>
</evidence>
<feature type="transmembrane region" description="Helical" evidence="17">
    <location>
        <begin position="821"/>
        <end position="840"/>
    </location>
</feature>
<evidence type="ECO:0000256" key="17">
    <source>
        <dbReference type="RuleBase" id="RU361146"/>
    </source>
</evidence>
<protein>
    <recommendedName>
        <fullName evidence="17">Calcium-transporting ATPase</fullName>
        <ecNumber evidence="17">7.2.2.10</ecNumber>
    </recommendedName>
</protein>
<dbReference type="InterPro" id="IPR008250">
    <property type="entry name" value="ATPase_P-typ_transduc_dom_A_sf"/>
</dbReference>
<dbReference type="InterPro" id="IPR023299">
    <property type="entry name" value="ATPase_P-typ_cyto_dom_N"/>
</dbReference>
<dbReference type="EC" id="7.2.2.10" evidence="17"/>
<dbReference type="FunFam" id="1.20.1110.10:FF:000039">
    <property type="entry name" value="Calcium-transporting ATPase"/>
    <property type="match status" value="1"/>
</dbReference>
<dbReference type="PRINTS" id="PR00119">
    <property type="entry name" value="CATATPASE"/>
</dbReference>
<dbReference type="EMBL" id="JAKWFO010000008">
    <property type="protein sequence ID" value="KAI9633558.1"/>
    <property type="molecule type" value="Genomic_DNA"/>
</dbReference>
<dbReference type="GeneID" id="77728166"/>
<dbReference type="PANTHER" id="PTHR24093:SF369">
    <property type="entry name" value="CALCIUM-TRANSPORTING ATPASE"/>
    <property type="match status" value="1"/>
</dbReference>
<feature type="transmembrane region" description="Helical" evidence="17">
    <location>
        <begin position="304"/>
        <end position="327"/>
    </location>
</feature>
<dbReference type="SFLD" id="SFLDG00002">
    <property type="entry name" value="C1.7:_P-type_atpase_like"/>
    <property type="match status" value="1"/>
</dbReference>
<dbReference type="NCBIfam" id="TIGR01494">
    <property type="entry name" value="ATPase_P-type"/>
    <property type="match status" value="1"/>
</dbReference>
<keyword evidence="2 17" id="KW-0813">Transport</keyword>
<evidence type="ECO:0000256" key="13">
    <source>
        <dbReference type="ARBA" id="ARBA00023065"/>
    </source>
</evidence>
<evidence type="ECO:0000256" key="2">
    <source>
        <dbReference type="ARBA" id="ARBA00022448"/>
    </source>
</evidence>